<name>A0A9K3L1A3_9STRA</name>
<gene>
    <name evidence="1" type="ORF">IV203_009028</name>
</gene>
<protein>
    <submittedName>
        <fullName evidence="1">Uncharacterized protein</fullName>
    </submittedName>
</protein>
<reference evidence="1" key="1">
    <citation type="journal article" date="2021" name="Sci. Rep.">
        <title>Diploid genomic architecture of Nitzschia inconspicua, an elite biomass production diatom.</title>
        <authorList>
            <person name="Oliver A."/>
            <person name="Podell S."/>
            <person name="Pinowska A."/>
            <person name="Traller J.C."/>
            <person name="Smith S.R."/>
            <person name="McClure R."/>
            <person name="Beliaev A."/>
            <person name="Bohutskyi P."/>
            <person name="Hill E.A."/>
            <person name="Rabines A."/>
            <person name="Zheng H."/>
            <person name="Allen L.Z."/>
            <person name="Kuo A."/>
            <person name="Grigoriev I.V."/>
            <person name="Allen A.E."/>
            <person name="Hazlebeck D."/>
            <person name="Allen E.E."/>
        </authorList>
    </citation>
    <scope>NUCLEOTIDE SEQUENCE</scope>
    <source>
        <strain evidence="1">Hildebrandi</strain>
    </source>
</reference>
<sequence length="107" mass="11878">MDEQDFGSRSKSPEVMNNKLREVAMLCHLFPGNQWQWSLDIATAPILERYPSVDCCVGAPAIDFPLHLPVTFAGISSEAFSDPVPHLWLKGKMGTTFGLPMGFRLIV</sequence>
<dbReference type="EMBL" id="JAGRRH010000017">
    <property type="protein sequence ID" value="KAG7352980.1"/>
    <property type="molecule type" value="Genomic_DNA"/>
</dbReference>
<accession>A0A9K3L1A3</accession>
<dbReference type="AlphaFoldDB" id="A0A9K3L1A3"/>
<proteinExistence type="predicted"/>
<evidence type="ECO:0000313" key="2">
    <source>
        <dbReference type="Proteomes" id="UP000693970"/>
    </source>
</evidence>
<reference evidence="1" key="2">
    <citation type="submission" date="2021-04" db="EMBL/GenBank/DDBJ databases">
        <authorList>
            <person name="Podell S."/>
        </authorList>
    </citation>
    <scope>NUCLEOTIDE SEQUENCE</scope>
    <source>
        <strain evidence="1">Hildebrandi</strain>
    </source>
</reference>
<evidence type="ECO:0000313" key="1">
    <source>
        <dbReference type="EMBL" id="KAG7352980.1"/>
    </source>
</evidence>
<comment type="caution">
    <text evidence="1">The sequence shown here is derived from an EMBL/GenBank/DDBJ whole genome shotgun (WGS) entry which is preliminary data.</text>
</comment>
<organism evidence="1 2">
    <name type="scientific">Nitzschia inconspicua</name>
    <dbReference type="NCBI Taxonomy" id="303405"/>
    <lineage>
        <taxon>Eukaryota</taxon>
        <taxon>Sar</taxon>
        <taxon>Stramenopiles</taxon>
        <taxon>Ochrophyta</taxon>
        <taxon>Bacillariophyta</taxon>
        <taxon>Bacillariophyceae</taxon>
        <taxon>Bacillariophycidae</taxon>
        <taxon>Bacillariales</taxon>
        <taxon>Bacillariaceae</taxon>
        <taxon>Nitzschia</taxon>
    </lineage>
</organism>
<keyword evidence="2" id="KW-1185">Reference proteome</keyword>
<dbReference type="Proteomes" id="UP000693970">
    <property type="component" value="Unassembled WGS sequence"/>
</dbReference>